<dbReference type="AlphaFoldDB" id="A0A8S9P9Y0"/>
<evidence type="ECO:0000256" key="1">
    <source>
        <dbReference type="SAM" id="MobiDB-lite"/>
    </source>
</evidence>
<evidence type="ECO:0000313" key="2">
    <source>
        <dbReference type="EMBL" id="KAF3510112.1"/>
    </source>
</evidence>
<dbReference type="Proteomes" id="UP000712600">
    <property type="component" value="Unassembled WGS sequence"/>
</dbReference>
<comment type="caution">
    <text evidence="2">The sequence shown here is derived from an EMBL/GenBank/DDBJ whole genome shotgun (WGS) entry which is preliminary data.</text>
</comment>
<gene>
    <name evidence="2" type="ORF">F2Q69_00005361</name>
</gene>
<protein>
    <submittedName>
        <fullName evidence="2">Uncharacterized protein</fullName>
    </submittedName>
</protein>
<accession>A0A8S9P9Y0</accession>
<sequence>MIRTSALPMELGKIPTFSVTQPETLILLQEDTLSKKDFPLKSPDSIPDWNKLENLSCADGVANAESGRLQEVDIQYLEENLTVHQPGGSNIASSSRKQNRVTPDQYDPSQDRSTIRTLSEDRLHVSLRLCSFREPDEPMESIPIAKKRTRATNSSAPLLSSKVDGPSHTNMRERKSPAQAIGVKGRRVNKLNTPHGGRSSKTQ</sequence>
<name>A0A8S9P9Y0_BRACR</name>
<proteinExistence type="predicted"/>
<organism evidence="2 3">
    <name type="scientific">Brassica cretica</name>
    <name type="common">Mustard</name>
    <dbReference type="NCBI Taxonomy" id="69181"/>
    <lineage>
        <taxon>Eukaryota</taxon>
        <taxon>Viridiplantae</taxon>
        <taxon>Streptophyta</taxon>
        <taxon>Embryophyta</taxon>
        <taxon>Tracheophyta</taxon>
        <taxon>Spermatophyta</taxon>
        <taxon>Magnoliopsida</taxon>
        <taxon>eudicotyledons</taxon>
        <taxon>Gunneridae</taxon>
        <taxon>Pentapetalae</taxon>
        <taxon>rosids</taxon>
        <taxon>malvids</taxon>
        <taxon>Brassicales</taxon>
        <taxon>Brassicaceae</taxon>
        <taxon>Brassiceae</taxon>
        <taxon>Brassica</taxon>
    </lineage>
</organism>
<dbReference type="EMBL" id="QGKX02001521">
    <property type="protein sequence ID" value="KAF3510112.1"/>
    <property type="molecule type" value="Genomic_DNA"/>
</dbReference>
<feature type="region of interest" description="Disordered" evidence="1">
    <location>
        <begin position="141"/>
        <end position="203"/>
    </location>
</feature>
<reference evidence="2" key="1">
    <citation type="submission" date="2019-12" db="EMBL/GenBank/DDBJ databases">
        <title>Genome sequencing and annotation of Brassica cretica.</title>
        <authorList>
            <person name="Studholme D.J."/>
            <person name="Sarris P."/>
        </authorList>
    </citation>
    <scope>NUCLEOTIDE SEQUENCE</scope>
    <source>
        <strain evidence="2">PFS-109/04</strain>
        <tissue evidence="2">Leaf</tissue>
    </source>
</reference>
<feature type="region of interest" description="Disordered" evidence="1">
    <location>
        <begin position="84"/>
        <end position="117"/>
    </location>
</feature>
<evidence type="ECO:0000313" key="3">
    <source>
        <dbReference type="Proteomes" id="UP000712600"/>
    </source>
</evidence>
<feature type="compositionally biased region" description="Polar residues" evidence="1">
    <location>
        <begin position="87"/>
        <end position="108"/>
    </location>
</feature>